<dbReference type="HAMAP" id="MF_00454">
    <property type="entry name" value="FluC"/>
    <property type="match status" value="1"/>
</dbReference>
<evidence type="ECO:0000256" key="2">
    <source>
        <dbReference type="ARBA" id="ARBA00022475"/>
    </source>
</evidence>
<comment type="caution">
    <text evidence="11">The sequence shown here is derived from an EMBL/GenBank/DDBJ whole genome shotgun (WGS) entry which is preliminary data.</text>
</comment>
<feature type="transmembrane region" description="Helical" evidence="10">
    <location>
        <begin position="37"/>
        <end position="59"/>
    </location>
</feature>
<evidence type="ECO:0000256" key="9">
    <source>
        <dbReference type="ARBA" id="ARBA00049940"/>
    </source>
</evidence>
<dbReference type="GO" id="GO:0140114">
    <property type="term" value="P:cellular detoxification of fluoride"/>
    <property type="evidence" value="ECO:0007669"/>
    <property type="project" value="UniProtKB-UniRule"/>
</dbReference>
<evidence type="ECO:0000256" key="1">
    <source>
        <dbReference type="ARBA" id="ARBA00004651"/>
    </source>
</evidence>
<sequence length="125" mass="12829">MTWLMVIAGAVIGAPLRYLIDRGIQTRHRTPFPWGTLAVNLIACAGLGFLTGAATVAAVPPGLQHLVGPGLCATLSTYSTFSYETVRLVETGHRVTAIANAIGSTLAGIGFALLGSLLAGAVLAR</sequence>
<gene>
    <name evidence="10" type="primary">fluC</name>
    <name evidence="10" type="synonym">crcB</name>
    <name evidence="11" type="ORF">HDA39_007302</name>
</gene>
<comment type="similarity">
    <text evidence="7 10">Belongs to the fluoride channel Fluc/FEX (TC 1.A.43) family.</text>
</comment>
<dbReference type="GO" id="GO:0005886">
    <property type="term" value="C:plasma membrane"/>
    <property type="evidence" value="ECO:0007669"/>
    <property type="project" value="UniProtKB-SubCell"/>
</dbReference>
<evidence type="ECO:0000256" key="8">
    <source>
        <dbReference type="ARBA" id="ARBA00035585"/>
    </source>
</evidence>
<evidence type="ECO:0000256" key="6">
    <source>
        <dbReference type="ARBA" id="ARBA00023303"/>
    </source>
</evidence>
<keyword evidence="2 10" id="KW-1003">Cell membrane</keyword>
<comment type="catalytic activity">
    <reaction evidence="8">
        <text>fluoride(in) = fluoride(out)</text>
        <dbReference type="Rhea" id="RHEA:76159"/>
        <dbReference type="ChEBI" id="CHEBI:17051"/>
    </reaction>
    <physiologicalReaction direction="left-to-right" evidence="8">
        <dbReference type="Rhea" id="RHEA:76160"/>
    </physiologicalReaction>
</comment>
<dbReference type="Pfam" id="PF02537">
    <property type="entry name" value="CRCB"/>
    <property type="match status" value="1"/>
</dbReference>
<keyword evidence="4 10" id="KW-1133">Transmembrane helix</keyword>
<organism evidence="11 12">
    <name type="scientific">Kribbella italica</name>
    <dbReference type="NCBI Taxonomy" id="1540520"/>
    <lineage>
        <taxon>Bacteria</taxon>
        <taxon>Bacillati</taxon>
        <taxon>Actinomycetota</taxon>
        <taxon>Actinomycetes</taxon>
        <taxon>Propionibacteriales</taxon>
        <taxon>Kribbellaceae</taxon>
        <taxon>Kribbella</taxon>
    </lineage>
</organism>
<evidence type="ECO:0000256" key="5">
    <source>
        <dbReference type="ARBA" id="ARBA00023136"/>
    </source>
</evidence>
<comment type="function">
    <text evidence="9 10">Fluoride-specific ion channel. Important for reducing fluoride concentration in the cell, thus reducing its toxicity.</text>
</comment>
<dbReference type="PANTHER" id="PTHR28259:SF1">
    <property type="entry name" value="FLUORIDE EXPORT PROTEIN 1-RELATED"/>
    <property type="match status" value="1"/>
</dbReference>
<protein>
    <recommendedName>
        <fullName evidence="10">Fluoride-specific ion channel FluC</fullName>
    </recommendedName>
</protein>
<dbReference type="NCBIfam" id="TIGR00494">
    <property type="entry name" value="crcB"/>
    <property type="match status" value="1"/>
</dbReference>
<dbReference type="RefSeq" id="WP_184803016.1">
    <property type="nucleotide sequence ID" value="NZ_JACHMY010000001.1"/>
</dbReference>
<keyword evidence="6 10" id="KW-0407">Ion channel</keyword>
<keyword evidence="12" id="KW-1185">Reference proteome</keyword>
<accession>A0A7W9JFI4</accession>
<comment type="caution">
    <text evidence="10">Lacks conserved residue(s) required for the propagation of feature annotation.</text>
</comment>
<evidence type="ECO:0000313" key="12">
    <source>
        <dbReference type="Proteomes" id="UP000549971"/>
    </source>
</evidence>
<dbReference type="AlphaFoldDB" id="A0A7W9JFI4"/>
<evidence type="ECO:0000256" key="4">
    <source>
        <dbReference type="ARBA" id="ARBA00022989"/>
    </source>
</evidence>
<comment type="subcellular location">
    <subcellularLocation>
        <location evidence="1 10">Cell membrane</location>
        <topology evidence="1 10">Multi-pass membrane protein</topology>
    </subcellularLocation>
</comment>
<keyword evidence="10" id="KW-0406">Ion transport</keyword>
<evidence type="ECO:0000256" key="3">
    <source>
        <dbReference type="ARBA" id="ARBA00022692"/>
    </source>
</evidence>
<keyword evidence="5 10" id="KW-0472">Membrane</keyword>
<dbReference type="GO" id="GO:0062054">
    <property type="term" value="F:fluoride channel activity"/>
    <property type="evidence" value="ECO:0007669"/>
    <property type="project" value="UniProtKB-UniRule"/>
</dbReference>
<dbReference type="Proteomes" id="UP000549971">
    <property type="component" value="Unassembled WGS sequence"/>
</dbReference>
<keyword evidence="10" id="KW-0813">Transport</keyword>
<evidence type="ECO:0000313" key="11">
    <source>
        <dbReference type="EMBL" id="MBB5840568.1"/>
    </source>
</evidence>
<reference evidence="11 12" key="1">
    <citation type="submission" date="2020-08" db="EMBL/GenBank/DDBJ databases">
        <title>Sequencing the genomes of 1000 actinobacteria strains.</title>
        <authorList>
            <person name="Klenk H.-P."/>
        </authorList>
    </citation>
    <scope>NUCLEOTIDE SEQUENCE [LARGE SCALE GENOMIC DNA]</scope>
    <source>
        <strain evidence="11 12">DSM 28967</strain>
    </source>
</reference>
<feature type="transmembrane region" description="Helical" evidence="10">
    <location>
        <begin position="97"/>
        <end position="124"/>
    </location>
</feature>
<dbReference type="EMBL" id="JACHMY010000001">
    <property type="protein sequence ID" value="MBB5840568.1"/>
    <property type="molecule type" value="Genomic_DNA"/>
</dbReference>
<proteinExistence type="inferred from homology"/>
<evidence type="ECO:0000256" key="7">
    <source>
        <dbReference type="ARBA" id="ARBA00035120"/>
    </source>
</evidence>
<dbReference type="PANTHER" id="PTHR28259">
    <property type="entry name" value="FLUORIDE EXPORT PROTEIN 1-RELATED"/>
    <property type="match status" value="1"/>
</dbReference>
<name>A0A7W9JFI4_9ACTN</name>
<evidence type="ECO:0000256" key="10">
    <source>
        <dbReference type="HAMAP-Rule" id="MF_00454"/>
    </source>
</evidence>
<keyword evidence="3 10" id="KW-0812">Transmembrane</keyword>
<dbReference type="InterPro" id="IPR003691">
    <property type="entry name" value="FluC"/>
</dbReference>